<keyword evidence="4" id="KW-0406">Ion transport</keyword>
<dbReference type="RefSeq" id="WP_005315275.1">
    <property type="nucleotide sequence ID" value="NZ_CDDW01000082.1"/>
</dbReference>
<keyword evidence="4" id="KW-0410">Iron transport</keyword>
<dbReference type="InterPro" id="IPR051313">
    <property type="entry name" value="Bact_iron-sidero_bind"/>
</dbReference>
<comment type="subcellular location">
    <subcellularLocation>
        <location evidence="1">Cell envelope</location>
    </subcellularLocation>
</comment>
<evidence type="ECO:0000313" key="9">
    <source>
        <dbReference type="EMBL" id="AKB10746.1"/>
    </source>
</evidence>
<dbReference type="AlphaFoldDB" id="A0A0K0MDU1"/>
<comment type="similarity">
    <text evidence="2">Belongs to the bacterial solute-binding protein 8 family.</text>
</comment>
<dbReference type="InterPro" id="IPR002491">
    <property type="entry name" value="ABC_transptr_periplasmic_BD"/>
</dbReference>
<evidence type="ECO:0000256" key="1">
    <source>
        <dbReference type="ARBA" id="ARBA00004196"/>
    </source>
</evidence>
<dbReference type="CDD" id="cd01146">
    <property type="entry name" value="FhuD"/>
    <property type="match status" value="1"/>
</dbReference>
<organism evidence="9">
    <name type="scientific">Aeromonas salmonicida subsp. salmonicida</name>
    <dbReference type="NCBI Taxonomy" id="29491"/>
    <lineage>
        <taxon>Bacteria</taxon>
        <taxon>Pseudomonadati</taxon>
        <taxon>Pseudomonadota</taxon>
        <taxon>Gammaproteobacteria</taxon>
        <taxon>Aeromonadales</taxon>
        <taxon>Aeromonadaceae</taxon>
        <taxon>Aeromonas</taxon>
    </lineage>
</organism>
<feature type="chain" id="PRO_5009779487" evidence="6">
    <location>
        <begin position="24"/>
        <end position="314"/>
    </location>
</feature>
<feature type="signal peptide" evidence="6">
    <location>
        <begin position="1"/>
        <end position="23"/>
    </location>
</feature>
<dbReference type="PANTHER" id="PTHR30532">
    <property type="entry name" value="IRON III DICITRATE-BINDING PERIPLASMIC PROTEIN"/>
    <property type="match status" value="1"/>
</dbReference>
<keyword evidence="3" id="KW-0813">Transport</keyword>
<evidence type="ECO:0000256" key="3">
    <source>
        <dbReference type="ARBA" id="ARBA00022448"/>
    </source>
</evidence>
<name>A0A0K0MDU1_AERSS</name>
<keyword evidence="5 6" id="KW-0732">Signal</keyword>
<protein>
    <submittedName>
        <fullName evidence="9">ABC transporter substrate-binding protein</fullName>
    </submittedName>
</protein>
<evidence type="ECO:0000256" key="5">
    <source>
        <dbReference type="ARBA" id="ARBA00022729"/>
    </source>
</evidence>
<dbReference type="OMA" id="NDEIWQT"/>
<accession>A0A0K0MDU1</accession>
<keyword evidence="4" id="KW-0408">Iron</keyword>
<evidence type="ECO:0000256" key="6">
    <source>
        <dbReference type="SAM" id="SignalP"/>
    </source>
</evidence>
<sequence length="314" mass="33621">MKISSPLAAALMLASLVGFQAQASTETRQVTDADGKTQVVPAQPKRVVVLSEIDLDTALTLGLQPVGTVNGRGQGTLPRYLLNKAGKDIAVVGDLDNPNLERLIDLEPDLILTGQTKPELLTLLQEIAPTVVTGNWGDSWKEIFNRSAHVLNRDAEGKAFLAQYDARLQEARSKLAKHQGERLSIVRWNPKGPSYMHSGTFASSVVEEMGLARPTHQIGDKTPHSPALSLESLNLLDGDWLVIGTLSASGDAVDAMKQAEQTPAFQQLNAIKGKRFGAVDGSLWTSTGGPQAALKVIDDVEQLLAKPDAAPITQ</sequence>
<evidence type="ECO:0000256" key="2">
    <source>
        <dbReference type="ARBA" id="ARBA00008814"/>
    </source>
</evidence>
<dbReference type="Gene3D" id="3.40.50.1980">
    <property type="entry name" value="Nitrogenase molybdenum iron protein domain"/>
    <property type="match status" value="2"/>
</dbReference>
<evidence type="ECO:0000256" key="4">
    <source>
        <dbReference type="ARBA" id="ARBA00022496"/>
    </source>
</evidence>
<reference evidence="9" key="1">
    <citation type="submission" date="2014-07" db="EMBL/GenBank/DDBJ databases">
        <title>Identification of siderophores produced by Aeromonas salmonicida.</title>
        <authorList>
            <person name="Vences A."/>
            <person name="Balado M."/>
            <person name="Lemos M.L."/>
            <person name="Osorio C.R."/>
        </authorList>
    </citation>
    <scope>NUCLEOTIDE SEQUENCE</scope>
    <source>
        <strain evidence="8">RSP74.1</strain>
        <strain evidence="9">VT45.1</strain>
    </source>
</reference>
<dbReference type="EMBL" id="KM262645">
    <property type="protein sequence ID" value="AKB10739.1"/>
    <property type="molecule type" value="Genomic_DNA"/>
</dbReference>
<dbReference type="PROSITE" id="PS50983">
    <property type="entry name" value="FE_B12_PBP"/>
    <property type="match status" value="1"/>
</dbReference>
<dbReference type="GO" id="GO:1901678">
    <property type="term" value="P:iron coordination entity transport"/>
    <property type="evidence" value="ECO:0007669"/>
    <property type="project" value="UniProtKB-ARBA"/>
</dbReference>
<dbReference type="EMBL" id="KM262646">
    <property type="protein sequence ID" value="AKB10746.1"/>
    <property type="molecule type" value="Genomic_DNA"/>
</dbReference>
<feature type="domain" description="Fe/B12 periplasmic-binding" evidence="7">
    <location>
        <begin position="46"/>
        <end position="308"/>
    </location>
</feature>
<evidence type="ECO:0000259" key="7">
    <source>
        <dbReference type="PROSITE" id="PS50983"/>
    </source>
</evidence>
<dbReference type="PATRIC" id="fig|29491.14.peg.1094"/>
<proteinExistence type="inferred from homology"/>
<dbReference type="SUPFAM" id="SSF53807">
    <property type="entry name" value="Helical backbone' metal receptor"/>
    <property type="match status" value="1"/>
</dbReference>
<dbReference type="GO" id="GO:0030288">
    <property type="term" value="C:outer membrane-bounded periplasmic space"/>
    <property type="evidence" value="ECO:0007669"/>
    <property type="project" value="TreeGrafter"/>
</dbReference>
<dbReference type="PANTHER" id="PTHR30532:SF1">
    <property type="entry name" value="IRON(3+)-HYDROXAMATE-BINDING PROTEIN FHUD"/>
    <property type="match status" value="1"/>
</dbReference>
<evidence type="ECO:0000313" key="8">
    <source>
        <dbReference type="EMBL" id="AKB10739.1"/>
    </source>
</evidence>
<dbReference type="Pfam" id="PF01497">
    <property type="entry name" value="Peripla_BP_2"/>
    <property type="match status" value="1"/>
</dbReference>